<comment type="similarity">
    <text evidence="1">Belongs to the AfsR/DnrI/RedD regulatory family.</text>
</comment>
<keyword evidence="9" id="KW-1185">Reference proteome</keyword>
<dbReference type="InterPro" id="IPR036388">
    <property type="entry name" value="WH-like_DNA-bd_sf"/>
</dbReference>
<dbReference type="Gene3D" id="3.40.50.300">
    <property type="entry name" value="P-loop containing nucleotide triphosphate hydrolases"/>
    <property type="match status" value="1"/>
</dbReference>
<sequence>MDVEFALLGPFEMRAGGRDVPMGGPKHRSLLAALLLRAGRPVPVEDLVEVIWGDEPPGNPRRVVQLYVTRLRQTLAPFVSGAVITTSVDGYRLRVAPGRTDVMRFQDRLSAAERAAAEDDLDAESEALGRALALWRGEPLAGVPSDRLQREVAPQLREQRMRTLERRFDVELRRGVHREIVGELFALTAQHPLREKLWAQLITALHASGRRNDALDAYHTVRRNLTDELGLDPGEELQALHAFVLDGRPGATSSTMFPPVPRQLPPGVSGFTGRRRELSILDTLLEDRHQDASATRICVISGTAGIGKTALAGHWAHRVADQFPDGQLWMDLHGHDPERRPSPGQALRRFIRALGTPVEHVPLDVDEQVDLYRSLMDGRRTLVVLDDAESAAQVRPLLPGAAGSLVVVTSREPLTGLIAAEGARPLVLAPLSPGEARSLLTARLGPGWAATEPAAVDKIIDLCARSPLALTVAAAHAALGGDACLDGVATALRAGRGPLDRGPHRTPRVTDAHRWRR</sequence>
<feature type="compositionally biased region" description="Basic and acidic residues" evidence="6">
    <location>
        <begin position="498"/>
        <end position="517"/>
    </location>
</feature>
<evidence type="ECO:0000256" key="3">
    <source>
        <dbReference type="ARBA" id="ARBA00023125"/>
    </source>
</evidence>
<organism evidence="8 9">
    <name type="scientific">Actinomadura madurae</name>
    <dbReference type="NCBI Taxonomy" id="1993"/>
    <lineage>
        <taxon>Bacteria</taxon>
        <taxon>Bacillati</taxon>
        <taxon>Actinomycetota</taxon>
        <taxon>Actinomycetes</taxon>
        <taxon>Streptosporangiales</taxon>
        <taxon>Thermomonosporaceae</taxon>
        <taxon>Actinomadura</taxon>
    </lineage>
</organism>
<dbReference type="eggNOG" id="COG3629">
    <property type="taxonomic scope" value="Bacteria"/>
</dbReference>
<dbReference type="SMART" id="SM01043">
    <property type="entry name" value="BTAD"/>
    <property type="match status" value="1"/>
</dbReference>
<dbReference type="AlphaFoldDB" id="A0A1I5L5C3"/>
<proteinExistence type="inferred from homology"/>
<name>A0A1I5L5C3_9ACTN</name>
<dbReference type="PROSITE" id="PS51755">
    <property type="entry name" value="OMPR_PHOB"/>
    <property type="match status" value="1"/>
</dbReference>
<keyword evidence="3 5" id="KW-0238">DNA-binding</keyword>
<dbReference type="SMART" id="SM00862">
    <property type="entry name" value="Trans_reg_C"/>
    <property type="match status" value="1"/>
</dbReference>
<dbReference type="GO" id="GO:0000160">
    <property type="term" value="P:phosphorelay signal transduction system"/>
    <property type="evidence" value="ECO:0007669"/>
    <property type="project" value="InterPro"/>
</dbReference>
<dbReference type="EMBL" id="FOVH01000010">
    <property type="protein sequence ID" value="SFO92393.1"/>
    <property type="molecule type" value="Genomic_DNA"/>
</dbReference>
<dbReference type="Pfam" id="PF13191">
    <property type="entry name" value="AAA_16"/>
    <property type="match status" value="1"/>
</dbReference>
<dbReference type="SUPFAM" id="SSF46894">
    <property type="entry name" value="C-terminal effector domain of the bipartite response regulators"/>
    <property type="match status" value="1"/>
</dbReference>
<dbReference type="InterPro" id="IPR041664">
    <property type="entry name" value="AAA_16"/>
</dbReference>
<evidence type="ECO:0000256" key="4">
    <source>
        <dbReference type="ARBA" id="ARBA00023163"/>
    </source>
</evidence>
<accession>A0A1I5L5C3</accession>
<dbReference type="CDD" id="cd15831">
    <property type="entry name" value="BTAD"/>
    <property type="match status" value="1"/>
</dbReference>
<dbReference type="PRINTS" id="PR00364">
    <property type="entry name" value="DISEASERSIST"/>
</dbReference>
<dbReference type="STRING" id="1993.SAMN04489713_110255"/>
<evidence type="ECO:0000256" key="6">
    <source>
        <dbReference type="SAM" id="MobiDB-lite"/>
    </source>
</evidence>
<dbReference type="Pfam" id="PF03704">
    <property type="entry name" value="BTAD"/>
    <property type="match status" value="1"/>
</dbReference>
<dbReference type="Pfam" id="PF00486">
    <property type="entry name" value="Trans_reg_C"/>
    <property type="match status" value="1"/>
</dbReference>
<dbReference type="Gene3D" id="1.10.10.10">
    <property type="entry name" value="Winged helix-like DNA-binding domain superfamily/Winged helix DNA-binding domain"/>
    <property type="match status" value="1"/>
</dbReference>
<evidence type="ECO:0000259" key="7">
    <source>
        <dbReference type="PROSITE" id="PS51755"/>
    </source>
</evidence>
<dbReference type="RefSeq" id="WP_177287790.1">
    <property type="nucleotide sequence ID" value="NZ_FOVH01000010.1"/>
</dbReference>
<protein>
    <submittedName>
        <fullName evidence="8">DNA-binding transcriptional activator of the SARP family</fullName>
    </submittedName>
</protein>
<dbReference type="InterPro" id="IPR027417">
    <property type="entry name" value="P-loop_NTPase"/>
</dbReference>
<dbReference type="PANTHER" id="PTHR35807">
    <property type="entry name" value="TRANSCRIPTIONAL REGULATOR REDD-RELATED"/>
    <property type="match status" value="1"/>
</dbReference>
<dbReference type="PANTHER" id="PTHR35807:SF1">
    <property type="entry name" value="TRANSCRIPTIONAL REGULATOR REDD"/>
    <property type="match status" value="1"/>
</dbReference>
<keyword evidence="2" id="KW-0805">Transcription regulation</keyword>
<dbReference type="Gene3D" id="1.25.40.10">
    <property type="entry name" value="Tetratricopeptide repeat domain"/>
    <property type="match status" value="1"/>
</dbReference>
<dbReference type="InterPro" id="IPR005158">
    <property type="entry name" value="BTAD"/>
</dbReference>
<evidence type="ECO:0000256" key="2">
    <source>
        <dbReference type="ARBA" id="ARBA00023015"/>
    </source>
</evidence>
<dbReference type="SUPFAM" id="SSF48452">
    <property type="entry name" value="TPR-like"/>
    <property type="match status" value="1"/>
</dbReference>
<reference evidence="8 9" key="1">
    <citation type="submission" date="2016-10" db="EMBL/GenBank/DDBJ databases">
        <authorList>
            <person name="de Groot N.N."/>
        </authorList>
    </citation>
    <scope>NUCLEOTIDE SEQUENCE [LARGE SCALE GENOMIC DNA]</scope>
    <source>
        <strain evidence="8 9">DSM 43067</strain>
    </source>
</reference>
<feature type="DNA-binding region" description="OmpR/PhoB-type" evidence="5">
    <location>
        <begin position="1"/>
        <end position="95"/>
    </location>
</feature>
<evidence type="ECO:0000256" key="1">
    <source>
        <dbReference type="ARBA" id="ARBA00005820"/>
    </source>
</evidence>
<dbReference type="InterPro" id="IPR016032">
    <property type="entry name" value="Sig_transdc_resp-reg_C-effctor"/>
</dbReference>
<dbReference type="Proteomes" id="UP000183413">
    <property type="component" value="Unassembled WGS sequence"/>
</dbReference>
<gene>
    <name evidence="8" type="ORF">SAMN04489713_110255</name>
</gene>
<evidence type="ECO:0000313" key="8">
    <source>
        <dbReference type="EMBL" id="SFO92393.1"/>
    </source>
</evidence>
<dbReference type="GO" id="GO:0006355">
    <property type="term" value="P:regulation of DNA-templated transcription"/>
    <property type="evidence" value="ECO:0007669"/>
    <property type="project" value="InterPro"/>
</dbReference>
<dbReference type="InterPro" id="IPR051677">
    <property type="entry name" value="AfsR-DnrI-RedD_regulator"/>
</dbReference>
<dbReference type="InterPro" id="IPR001867">
    <property type="entry name" value="OmpR/PhoB-type_DNA-bd"/>
</dbReference>
<evidence type="ECO:0000256" key="5">
    <source>
        <dbReference type="PROSITE-ProRule" id="PRU01091"/>
    </source>
</evidence>
<dbReference type="GO" id="GO:0003677">
    <property type="term" value="F:DNA binding"/>
    <property type="evidence" value="ECO:0007669"/>
    <property type="project" value="UniProtKB-UniRule"/>
</dbReference>
<keyword evidence="4" id="KW-0804">Transcription</keyword>
<evidence type="ECO:0000313" key="9">
    <source>
        <dbReference type="Proteomes" id="UP000183413"/>
    </source>
</evidence>
<feature type="region of interest" description="Disordered" evidence="6">
    <location>
        <begin position="495"/>
        <end position="517"/>
    </location>
</feature>
<dbReference type="InParanoid" id="A0A1I5L5C3"/>
<feature type="domain" description="OmpR/PhoB-type" evidence="7">
    <location>
        <begin position="1"/>
        <end position="95"/>
    </location>
</feature>
<dbReference type="InterPro" id="IPR011990">
    <property type="entry name" value="TPR-like_helical_dom_sf"/>
</dbReference>
<dbReference type="SUPFAM" id="SSF52540">
    <property type="entry name" value="P-loop containing nucleoside triphosphate hydrolases"/>
    <property type="match status" value="1"/>
</dbReference>